<feature type="short sequence motif" description="GXGXXG" evidence="2">
    <location>
        <begin position="428"/>
        <end position="433"/>
    </location>
</feature>
<dbReference type="PROSITE" id="PS51635">
    <property type="entry name" value="PNPLA"/>
    <property type="match status" value="1"/>
</dbReference>
<feature type="short sequence motif" description="DGA/G" evidence="2">
    <location>
        <begin position="616"/>
        <end position="618"/>
    </location>
</feature>
<evidence type="ECO:0000313" key="5">
    <source>
        <dbReference type="Proteomes" id="UP000297280"/>
    </source>
</evidence>
<evidence type="ECO:0000259" key="3">
    <source>
        <dbReference type="PROSITE" id="PS51635"/>
    </source>
</evidence>
<dbReference type="GO" id="GO:0019369">
    <property type="term" value="P:arachidonate metabolic process"/>
    <property type="evidence" value="ECO:0007669"/>
    <property type="project" value="TreeGrafter"/>
</dbReference>
<proteinExistence type="predicted"/>
<dbReference type="Proteomes" id="UP000297280">
    <property type="component" value="Unassembled WGS sequence"/>
</dbReference>
<accession>A0A4Z1L256</accession>
<evidence type="ECO:0000313" key="4">
    <source>
        <dbReference type="EMBL" id="TGO90888.1"/>
    </source>
</evidence>
<keyword evidence="5" id="KW-1185">Reference proteome</keyword>
<gene>
    <name evidence="4" type="ORF">BPOR_0047g00110</name>
</gene>
<dbReference type="PANTHER" id="PTHR24185">
    <property type="entry name" value="CALCIUM-INDEPENDENT PHOSPHOLIPASE A2-GAMMA"/>
    <property type="match status" value="1"/>
</dbReference>
<keyword evidence="2" id="KW-0378">Hydrolase</keyword>
<dbReference type="Pfam" id="PF01734">
    <property type="entry name" value="Patatin"/>
    <property type="match status" value="1"/>
</dbReference>
<keyword evidence="1 2" id="KW-0443">Lipid metabolism</keyword>
<keyword evidence="2" id="KW-0442">Lipid degradation</keyword>
<feature type="active site" description="Proton acceptor" evidence="2">
    <location>
        <position position="616"/>
    </location>
</feature>
<evidence type="ECO:0000256" key="1">
    <source>
        <dbReference type="ARBA" id="ARBA00023098"/>
    </source>
</evidence>
<sequence length="897" mass="100391">MQVQVPTLFVFIGNKDKTLALQDLASAPKIKCTSKRINGEIHLHIDPSSSFSDRPILLADSDFSIGGRTTPRLLRGDCHDVTTTVLPRPRNGVASGNSLMLKTADDLHLKILSPFTDIFCFFASDFGGLHSIAQRLASWLENPQPSTLPTATHAHIVIVVESPALEFRILEEFFELLHNETGKDPYVHFGKIRIFTSLPQSSVLPEARHRRLKEFLMNISDEVRLARIKCNMLFSGQHFLAFLNQAGARFGSGCSVPFDFIRESRINNPVAPDLKDHLVNFLSLIKDHKQLQELAAPLIASSILLDHYPPDMHLFDPSEVFRILYQDRSAINMSVESHRQILRRLFLNCLTIRSDDTCVVCIRRTPQYGLPFGHVIFENCVRTFGRLSLLDPWIFEVESCLFCGLSTSGVVIKTIPPTAGIRVLTFDGGGIRGVASLQYLQVLQERIGLPYPVQENFDMVFGTSIGAIVALKLCVMGWSIEKCIERAEHFAKFTFQPRLISKIPAFIPGIPGFSVLASFLISYFADGCYSAEHLEAILQEEFGRERSILDCSNATATGTRIGIPVTTIQDTSTCIFTNYNAIGTRSEKCEQDVGRQLRVDRYFKPMSIPGIGTFQDGGVRQNDPGNIALQEVSALFPNSLEPSLVVSLGTGAARVDNVPYMGPSRGLIKDGFIPRLVRAFKLSFGSTIPHKHRSLRSRGSREQYFRFDIEFDHPEPELDDTTRIQEVKEHARSTICESKELDHLARCVIAELFLFELNDVPRKERGRYVCHGRIICRLRAHVPAFKALLEQLKKSSAVFLVQGHPVKCCTEDETSKDQNGNFSKAVSIEVFDKRTSFTIQLKEGSSQPCSISGSPFSIESLVTAQHLDSPFGTVDHVKRKRVDFTSLTSRKRPRHLA</sequence>
<dbReference type="GO" id="GO:0016042">
    <property type="term" value="P:lipid catabolic process"/>
    <property type="evidence" value="ECO:0007669"/>
    <property type="project" value="UniProtKB-UniRule"/>
</dbReference>
<reference evidence="4 5" key="1">
    <citation type="submission" date="2017-12" db="EMBL/GenBank/DDBJ databases">
        <title>Comparative genomics of Botrytis spp.</title>
        <authorList>
            <person name="Valero-Jimenez C.A."/>
            <person name="Tapia P."/>
            <person name="Veloso J."/>
            <person name="Silva-Moreno E."/>
            <person name="Staats M."/>
            <person name="Valdes J.H."/>
            <person name="Van Kan J.A.L."/>
        </authorList>
    </citation>
    <scope>NUCLEOTIDE SEQUENCE [LARGE SCALE GENOMIC DNA]</scope>
    <source>
        <strain evidence="4 5">MUCL3349</strain>
    </source>
</reference>
<dbReference type="GO" id="GO:0016020">
    <property type="term" value="C:membrane"/>
    <property type="evidence" value="ECO:0007669"/>
    <property type="project" value="TreeGrafter"/>
</dbReference>
<dbReference type="AlphaFoldDB" id="A0A4Z1L256"/>
<evidence type="ECO:0000256" key="2">
    <source>
        <dbReference type="PROSITE-ProRule" id="PRU01161"/>
    </source>
</evidence>
<feature type="short sequence motif" description="GXSXG" evidence="2">
    <location>
        <begin position="462"/>
        <end position="466"/>
    </location>
</feature>
<dbReference type="CDD" id="cd07199">
    <property type="entry name" value="Pat17_PNPLA8_PNPLA9_like"/>
    <property type="match status" value="1"/>
</dbReference>
<dbReference type="Gene3D" id="3.40.1090.10">
    <property type="entry name" value="Cytosolic phospholipase A2 catalytic domain"/>
    <property type="match status" value="1"/>
</dbReference>
<dbReference type="GO" id="GO:0047499">
    <property type="term" value="F:calcium-independent phospholipase A2 activity"/>
    <property type="evidence" value="ECO:0007669"/>
    <property type="project" value="TreeGrafter"/>
</dbReference>
<dbReference type="SUPFAM" id="SSF52151">
    <property type="entry name" value="FabD/lysophospholipase-like"/>
    <property type="match status" value="1"/>
</dbReference>
<comment type="caution">
    <text evidence="4">The sequence shown here is derived from an EMBL/GenBank/DDBJ whole genome shotgun (WGS) entry which is preliminary data.</text>
</comment>
<dbReference type="InterPro" id="IPR002641">
    <property type="entry name" value="PNPLA_dom"/>
</dbReference>
<dbReference type="STRING" id="87229.A0A4Z1L256"/>
<feature type="active site" description="Nucleophile" evidence="2">
    <location>
        <position position="464"/>
    </location>
</feature>
<protein>
    <recommendedName>
        <fullName evidence="3">PNPLA domain-containing protein</fullName>
    </recommendedName>
</protein>
<dbReference type="PANTHER" id="PTHR24185:SF8">
    <property type="entry name" value="PNPLA DOMAIN-CONTAINING PROTEIN"/>
    <property type="match status" value="1"/>
</dbReference>
<name>A0A4Z1L256_9HELO</name>
<dbReference type="GO" id="GO:0046486">
    <property type="term" value="P:glycerolipid metabolic process"/>
    <property type="evidence" value="ECO:0007669"/>
    <property type="project" value="UniProtKB-ARBA"/>
</dbReference>
<organism evidence="4 5">
    <name type="scientific">Botrytis porri</name>
    <dbReference type="NCBI Taxonomy" id="87229"/>
    <lineage>
        <taxon>Eukaryota</taxon>
        <taxon>Fungi</taxon>
        <taxon>Dikarya</taxon>
        <taxon>Ascomycota</taxon>
        <taxon>Pezizomycotina</taxon>
        <taxon>Leotiomycetes</taxon>
        <taxon>Helotiales</taxon>
        <taxon>Sclerotiniaceae</taxon>
        <taxon>Botrytis</taxon>
    </lineage>
</organism>
<dbReference type="InterPro" id="IPR016035">
    <property type="entry name" value="Acyl_Trfase/lysoPLipase"/>
</dbReference>
<feature type="domain" description="PNPLA" evidence="3">
    <location>
        <begin position="424"/>
        <end position="629"/>
    </location>
</feature>
<dbReference type="EMBL" id="PQXO01000047">
    <property type="protein sequence ID" value="TGO90888.1"/>
    <property type="molecule type" value="Genomic_DNA"/>
</dbReference>